<evidence type="ECO:0000313" key="2">
    <source>
        <dbReference type="EMBL" id="GAV76449.1"/>
    </source>
</evidence>
<evidence type="ECO:0000256" key="1">
    <source>
        <dbReference type="SAM" id="MobiDB-lite"/>
    </source>
</evidence>
<dbReference type="STRING" id="3775.A0A1Q3C8C6"/>
<dbReference type="Pfam" id="PF14223">
    <property type="entry name" value="Retrotran_gag_2"/>
    <property type="match status" value="1"/>
</dbReference>
<dbReference type="InParanoid" id="A0A1Q3C8C6"/>
<comment type="caution">
    <text evidence="2">The sequence shown here is derived from an EMBL/GenBank/DDBJ whole genome shotgun (WGS) entry which is preliminary data.</text>
</comment>
<proteinExistence type="predicted"/>
<protein>
    <submittedName>
        <fullName evidence="2">DUF4219 domain-containing protein</fullName>
    </submittedName>
</protein>
<accession>A0A1Q3C8C6</accession>
<name>A0A1Q3C8C6_CEPFO</name>
<dbReference type="Proteomes" id="UP000187406">
    <property type="component" value="Unassembled WGS sequence"/>
</dbReference>
<dbReference type="EMBL" id="BDDD01001491">
    <property type="protein sequence ID" value="GAV76449.1"/>
    <property type="molecule type" value="Genomic_DNA"/>
</dbReference>
<dbReference type="AlphaFoldDB" id="A0A1Q3C8C6"/>
<reference evidence="3" key="1">
    <citation type="submission" date="2016-04" db="EMBL/GenBank/DDBJ databases">
        <title>Cephalotus genome sequencing.</title>
        <authorList>
            <person name="Fukushima K."/>
            <person name="Hasebe M."/>
            <person name="Fang X."/>
        </authorList>
    </citation>
    <scope>NUCLEOTIDE SEQUENCE [LARGE SCALE GENOMIC DNA]</scope>
    <source>
        <strain evidence="3">cv. St1</strain>
    </source>
</reference>
<feature type="region of interest" description="Disordered" evidence="1">
    <location>
        <begin position="157"/>
        <end position="178"/>
    </location>
</feature>
<sequence>MALCASPVSHILRSFDRSTTIQSSTSYKDVAIARDNYKNWSVCMKNYLLAQDLWNIIEASSERKAEDSESDIRNWRKKNAAALLAMQNSCEPNLIFEIGEITSAKDAWNALAKIYEPTTVDESGQPAAKVEEHQLPATNTNQQSKVQQLQALTLSQGDSSNLQPQRATANQGDVSDQGHNQLCTSEYKLWPQDEPCNVLQSHHIDF</sequence>
<dbReference type="OrthoDB" id="8063676at2759"/>
<organism evidence="2 3">
    <name type="scientific">Cephalotus follicularis</name>
    <name type="common">Albany pitcher plant</name>
    <dbReference type="NCBI Taxonomy" id="3775"/>
    <lineage>
        <taxon>Eukaryota</taxon>
        <taxon>Viridiplantae</taxon>
        <taxon>Streptophyta</taxon>
        <taxon>Embryophyta</taxon>
        <taxon>Tracheophyta</taxon>
        <taxon>Spermatophyta</taxon>
        <taxon>Magnoliopsida</taxon>
        <taxon>eudicotyledons</taxon>
        <taxon>Gunneridae</taxon>
        <taxon>Pentapetalae</taxon>
        <taxon>rosids</taxon>
        <taxon>fabids</taxon>
        <taxon>Oxalidales</taxon>
        <taxon>Cephalotaceae</taxon>
        <taxon>Cephalotus</taxon>
    </lineage>
</organism>
<keyword evidence="3" id="KW-1185">Reference proteome</keyword>
<gene>
    <name evidence="2" type="ORF">CFOL_v3_19923</name>
</gene>
<evidence type="ECO:0000313" key="3">
    <source>
        <dbReference type="Proteomes" id="UP000187406"/>
    </source>
</evidence>